<dbReference type="GO" id="GO:0019290">
    <property type="term" value="P:siderophore biosynthetic process"/>
    <property type="evidence" value="ECO:0007669"/>
    <property type="project" value="InterPro"/>
</dbReference>
<comment type="pathway">
    <text evidence="1">Siderophore biosynthesis.</text>
</comment>
<comment type="catalytic activity">
    <reaction evidence="5">
        <text>(2S,3S)-2,3-dihydroxy-2,3-dihydrobenzoate + NAD(+) = 2,3-dihydroxybenzoate + NADH + H(+)</text>
        <dbReference type="Rhea" id="RHEA:23824"/>
        <dbReference type="ChEBI" id="CHEBI:15378"/>
        <dbReference type="ChEBI" id="CHEBI:36654"/>
        <dbReference type="ChEBI" id="CHEBI:57540"/>
        <dbReference type="ChEBI" id="CHEBI:57945"/>
        <dbReference type="ChEBI" id="CHEBI:58764"/>
        <dbReference type="EC" id="1.3.1.28"/>
    </reaction>
</comment>
<dbReference type="FunFam" id="3.40.50.720:FF:000160">
    <property type="entry name" value="2,3-dihydro-2,3-dihydroxybenzoate dehydrogenase"/>
    <property type="match status" value="1"/>
</dbReference>
<dbReference type="Proteomes" id="UP000050580">
    <property type="component" value="Unassembled WGS sequence"/>
</dbReference>
<dbReference type="GO" id="GO:0008667">
    <property type="term" value="F:2,3-dihydro-2,3-dihydroxybenzoate dehydrogenase activity"/>
    <property type="evidence" value="ECO:0007669"/>
    <property type="project" value="UniProtKB-UniRule"/>
</dbReference>
<evidence type="ECO:0000256" key="3">
    <source>
        <dbReference type="ARBA" id="ARBA00023002"/>
    </source>
</evidence>
<proteinExistence type="inferred from homology"/>
<dbReference type="NCBIfam" id="NF006074">
    <property type="entry name" value="PRK08220.1"/>
    <property type="match status" value="1"/>
</dbReference>
<accession>A0A0U1PY40</accession>
<evidence type="ECO:0000259" key="9">
    <source>
        <dbReference type="SMART" id="SM00822"/>
    </source>
</evidence>
<dbReference type="AlphaFoldDB" id="A0A0U1PY40"/>
<dbReference type="PATRIC" id="fig|1610491.3.peg.2471"/>
<evidence type="ECO:0000256" key="8">
    <source>
        <dbReference type="NCBIfam" id="TIGR04316"/>
    </source>
</evidence>
<dbReference type="Pfam" id="PF13561">
    <property type="entry name" value="adh_short_C2"/>
    <property type="match status" value="1"/>
</dbReference>
<evidence type="ECO:0000313" key="10">
    <source>
        <dbReference type="EMBL" id="KKW67443.1"/>
    </source>
</evidence>
<evidence type="ECO:0000256" key="4">
    <source>
        <dbReference type="ARBA" id="ARBA00023027"/>
    </source>
</evidence>
<dbReference type="SMART" id="SM00822">
    <property type="entry name" value="PKS_KR"/>
    <property type="match status" value="1"/>
</dbReference>
<dbReference type="Gene3D" id="3.40.50.720">
    <property type="entry name" value="NAD(P)-binding Rossmann-like Domain"/>
    <property type="match status" value="1"/>
</dbReference>
<name>A0A0U1PY40_9BURK</name>
<evidence type="ECO:0000256" key="2">
    <source>
        <dbReference type="ARBA" id="ARBA00006484"/>
    </source>
</evidence>
<sequence length="256" mass="26968">MQLTGFDQRIAFVTGAAGGIGQAVVQLLAQAGSIVIATDLQRPAAPQHTGSGRVHSEVLDVTDSEAVQALIARVERDIGAIDLGVNVAGVLHFGTVTQTTDAQWRRTFAVNCDGVFHVSRALAQAMQPRRRGVLVTVSSNAAGIPRHAMAAYAASKAAATMFTRCLGLELAPLGIRCNIVAPGSTLTPMQTGMWHDEDGAKRVIEGFPEQYKTGIPLRKLATPQDVAEAVVFLLSDQAGHITMSDLYVDGGATLRA</sequence>
<evidence type="ECO:0000256" key="1">
    <source>
        <dbReference type="ARBA" id="ARBA00004924"/>
    </source>
</evidence>
<evidence type="ECO:0000256" key="7">
    <source>
        <dbReference type="ARBA" id="ARBA00067530"/>
    </source>
</evidence>
<dbReference type="EMBL" id="LBNQ01000033">
    <property type="protein sequence ID" value="KKW67443.1"/>
    <property type="molecule type" value="Genomic_DNA"/>
</dbReference>
<evidence type="ECO:0000256" key="5">
    <source>
        <dbReference type="ARBA" id="ARBA00052874"/>
    </source>
</evidence>
<dbReference type="PANTHER" id="PTHR24321">
    <property type="entry name" value="DEHYDROGENASES, SHORT CHAIN"/>
    <property type="match status" value="1"/>
</dbReference>
<dbReference type="InterPro" id="IPR002347">
    <property type="entry name" value="SDR_fam"/>
</dbReference>
<gene>
    <name evidence="10" type="ORF">AAV94_11530</name>
</gene>
<evidence type="ECO:0000313" key="11">
    <source>
        <dbReference type="Proteomes" id="UP000050580"/>
    </source>
</evidence>
<evidence type="ECO:0000256" key="6">
    <source>
        <dbReference type="ARBA" id="ARBA00066334"/>
    </source>
</evidence>
<dbReference type="PANTHER" id="PTHR24321:SF13">
    <property type="entry name" value="2,3-DIHYDRO-2,3-DIHYDROXYBENZOATE DEHYDROGENASE"/>
    <property type="match status" value="1"/>
</dbReference>
<keyword evidence="3" id="KW-0560">Oxidoreductase</keyword>
<keyword evidence="11" id="KW-1185">Reference proteome</keyword>
<dbReference type="InterPro" id="IPR057326">
    <property type="entry name" value="KR_dom"/>
</dbReference>
<feature type="domain" description="Ketoreductase" evidence="9">
    <location>
        <begin position="9"/>
        <end position="185"/>
    </location>
</feature>
<protein>
    <recommendedName>
        <fullName evidence="7 8">2,3-dihydro-2,3-dihydroxybenzoate dehydrogenase</fullName>
        <ecNumber evidence="6 8">1.3.1.28</ecNumber>
    </recommendedName>
</protein>
<dbReference type="InterPro" id="IPR020904">
    <property type="entry name" value="Sc_DH/Rdtase_CS"/>
</dbReference>
<dbReference type="InterPro" id="IPR003560">
    <property type="entry name" value="DHB_DH"/>
</dbReference>
<organism evidence="10 11">
    <name type="scientific">Lampropedia cohaerens</name>
    <dbReference type="NCBI Taxonomy" id="1610491"/>
    <lineage>
        <taxon>Bacteria</taxon>
        <taxon>Pseudomonadati</taxon>
        <taxon>Pseudomonadota</taxon>
        <taxon>Betaproteobacteria</taxon>
        <taxon>Burkholderiales</taxon>
        <taxon>Comamonadaceae</taxon>
        <taxon>Lampropedia</taxon>
    </lineage>
</organism>
<comment type="caution">
    <text evidence="10">The sequence shown here is derived from an EMBL/GenBank/DDBJ whole genome shotgun (WGS) entry which is preliminary data.</text>
</comment>
<dbReference type="SUPFAM" id="SSF51735">
    <property type="entry name" value="NAD(P)-binding Rossmann-fold domains"/>
    <property type="match status" value="1"/>
</dbReference>
<dbReference type="PRINTS" id="PR00080">
    <property type="entry name" value="SDRFAMILY"/>
</dbReference>
<dbReference type="STRING" id="1610491.AAV94_11530"/>
<keyword evidence="4" id="KW-0520">NAD</keyword>
<dbReference type="PROSITE" id="PS00061">
    <property type="entry name" value="ADH_SHORT"/>
    <property type="match status" value="1"/>
</dbReference>
<dbReference type="PRINTS" id="PR01397">
    <property type="entry name" value="DHBDHDRGNASE"/>
</dbReference>
<dbReference type="EC" id="1.3.1.28" evidence="6 8"/>
<dbReference type="RefSeq" id="WP_046742375.1">
    <property type="nucleotide sequence ID" value="NZ_LBNQ01000033.1"/>
</dbReference>
<dbReference type="NCBIfam" id="TIGR04316">
    <property type="entry name" value="dhbA_paeA"/>
    <property type="match status" value="1"/>
</dbReference>
<reference evidence="10 11" key="1">
    <citation type="submission" date="2015-05" db="EMBL/GenBank/DDBJ databases">
        <title>Draft genome sequence of Lampropedia sp. CT6, isolated from the microbial mat of a hot water spring, located at Manikaran, India.</title>
        <authorList>
            <person name="Tripathi C."/>
            <person name="Rani P."/>
            <person name="Mahato N.K."/>
            <person name="Lal R."/>
        </authorList>
    </citation>
    <scope>NUCLEOTIDE SEQUENCE [LARGE SCALE GENOMIC DNA]</scope>
    <source>
        <strain evidence="10 11">CT6</strain>
    </source>
</reference>
<comment type="similarity">
    <text evidence="2">Belongs to the short-chain dehydrogenases/reductases (SDR) family.</text>
</comment>
<dbReference type="OrthoDB" id="156828at2"/>
<dbReference type="InterPro" id="IPR036291">
    <property type="entry name" value="NAD(P)-bd_dom_sf"/>
</dbReference>